<feature type="transmembrane region" description="Helical" evidence="12">
    <location>
        <begin position="133"/>
        <end position="155"/>
    </location>
</feature>
<evidence type="ECO:0000256" key="1">
    <source>
        <dbReference type="ARBA" id="ARBA00004141"/>
    </source>
</evidence>
<feature type="transmembrane region" description="Helical" evidence="12">
    <location>
        <begin position="193"/>
        <end position="217"/>
    </location>
</feature>
<accession>A0A1V9F2B7</accession>
<keyword evidence="5" id="KW-0631">Potassium channel</keyword>
<dbReference type="Proteomes" id="UP000192276">
    <property type="component" value="Unassembled WGS sequence"/>
</dbReference>
<reference evidence="15" key="1">
    <citation type="submission" date="2016-04" db="EMBL/GenBank/DDBJ databases">
        <authorList>
            <person name="Chen L."/>
            <person name="Zhuang W."/>
            <person name="Wang G."/>
        </authorList>
    </citation>
    <scope>NUCLEOTIDE SEQUENCE [LARGE SCALE GENOMIC DNA]</scope>
    <source>
        <strain evidence="15">208</strain>
    </source>
</reference>
<evidence type="ECO:0000256" key="4">
    <source>
        <dbReference type="ARBA" id="ARBA00022692"/>
    </source>
</evidence>
<dbReference type="InterPro" id="IPR028325">
    <property type="entry name" value="VG_K_chnl"/>
</dbReference>
<keyword evidence="8 12" id="KW-1133">Transmembrane helix</keyword>
<evidence type="ECO:0000259" key="13">
    <source>
        <dbReference type="Pfam" id="PF00520"/>
    </source>
</evidence>
<comment type="caution">
    <text evidence="14">The sequence shown here is derived from an EMBL/GenBank/DDBJ whole genome shotgun (WGS) entry which is preliminary data.</text>
</comment>
<dbReference type="Pfam" id="PF00520">
    <property type="entry name" value="Ion_trans"/>
    <property type="match status" value="1"/>
</dbReference>
<evidence type="ECO:0000256" key="11">
    <source>
        <dbReference type="ARBA" id="ARBA00023303"/>
    </source>
</evidence>
<feature type="domain" description="Ion transport" evidence="13">
    <location>
        <begin position="44"/>
        <end position="209"/>
    </location>
</feature>
<dbReference type="EMBL" id="LWBP01000214">
    <property type="protein sequence ID" value="OQP52499.1"/>
    <property type="molecule type" value="Genomic_DNA"/>
</dbReference>
<dbReference type="GO" id="GO:0005249">
    <property type="term" value="F:voltage-gated potassium channel activity"/>
    <property type="evidence" value="ECO:0007669"/>
    <property type="project" value="InterPro"/>
</dbReference>
<comment type="subcellular location">
    <subcellularLocation>
        <location evidence="1">Membrane</location>
        <topology evidence="1">Multi-pass membrane protein</topology>
    </subcellularLocation>
</comment>
<dbReference type="RefSeq" id="WP_081169778.1">
    <property type="nucleotide sequence ID" value="NZ_LWBP01000214.1"/>
</dbReference>
<dbReference type="PANTHER" id="PTHR11537">
    <property type="entry name" value="VOLTAGE-GATED POTASSIUM CHANNEL"/>
    <property type="match status" value="1"/>
</dbReference>
<keyword evidence="9" id="KW-0406">Ion transport</keyword>
<name>A0A1V9F2B7_9BACT</name>
<dbReference type="InterPro" id="IPR027359">
    <property type="entry name" value="Volt_channel_dom_sf"/>
</dbReference>
<feature type="transmembrane region" description="Helical" evidence="12">
    <location>
        <begin position="80"/>
        <end position="100"/>
    </location>
</feature>
<evidence type="ECO:0000256" key="8">
    <source>
        <dbReference type="ARBA" id="ARBA00022989"/>
    </source>
</evidence>
<dbReference type="AlphaFoldDB" id="A0A1V9F2B7"/>
<sequence length="262" mass="30060">MNHKLSGERKRLLTSFDRLLEGPMIFLGFVWLLLLIVELVWRLNRQLELLSLVIWIIFIFDFLVKFVLAPEKLRFLRANWLTAVSLIVPALRVFKVFRIFNMLRGLRGIRLLRLVSSLNRSMKSLASTMRRRGFFYVFLLTLVATFAGAAGMYAIERPNQGFENYGMALWWTAMRITTAGSDYWPQTAEGRSLAFLLAVFGYAVFGYVTATLATFFIGRDAEEKNAPVAGSKEIAALKREITDLKRLIMELRDGSKETRNKG</sequence>
<keyword evidence="6" id="KW-0851">Voltage-gated channel</keyword>
<evidence type="ECO:0000256" key="5">
    <source>
        <dbReference type="ARBA" id="ARBA00022826"/>
    </source>
</evidence>
<dbReference type="PANTHER" id="PTHR11537:SF254">
    <property type="entry name" value="POTASSIUM VOLTAGE-GATED CHANNEL PROTEIN SHAB"/>
    <property type="match status" value="1"/>
</dbReference>
<gene>
    <name evidence="14" type="ORF">A4R26_28790</name>
</gene>
<dbReference type="STRING" id="550983.A4R26_28790"/>
<dbReference type="InterPro" id="IPR005821">
    <property type="entry name" value="Ion_trans_dom"/>
</dbReference>
<protein>
    <submittedName>
        <fullName evidence="14">Potassium channel protein</fullName>
    </submittedName>
</protein>
<evidence type="ECO:0000256" key="10">
    <source>
        <dbReference type="ARBA" id="ARBA00023136"/>
    </source>
</evidence>
<keyword evidence="4 12" id="KW-0812">Transmembrane</keyword>
<dbReference type="SUPFAM" id="SSF81324">
    <property type="entry name" value="Voltage-gated potassium channels"/>
    <property type="match status" value="1"/>
</dbReference>
<keyword evidence="11 14" id="KW-0407">Ion channel</keyword>
<keyword evidence="15" id="KW-1185">Reference proteome</keyword>
<keyword evidence="7" id="KW-0630">Potassium</keyword>
<dbReference type="Gene3D" id="1.10.287.70">
    <property type="match status" value="1"/>
</dbReference>
<keyword evidence="3" id="KW-0633">Potassium transport</keyword>
<evidence type="ECO:0000256" key="2">
    <source>
        <dbReference type="ARBA" id="ARBA00022448"/>
    </source>
</evidence>
<evidence type="ECO:0000256" key="6">
    <source>
        <dbReference type="ARBA" id="ARBA00022882"/>
    </source>
</evidence>
<dbReference type="OrthoDB" id="9799090at2"/>
<feature type="transmembrane region" description="Helical" evidence="12">
    <location>
        <begin position="49"/>
        <end position="68"/>
    </location>
</feature>
<organism evidence="14 15">
    <name type="scientific">Niastella populi</name>
    <dbReference type="NCBI Taxonomy" id="550983"/>
    <lineage>
        <taxon>Bacteria</taxon>
        <taxon>Pseudomonadati</taxon>
        <taxon>Bacteroidota</taxon>
        <taxon>Chitinophagia</taxon>
        <taxon>Chitinophagales</taxon>
        <taxon>Chitinophagaceae</taxon>
        <taxon>Niastella</taxon>
    </lineage>
</organism>
<evidence type="ECO:0000313" key="15">
    <source>
        <dbReference type="Proteomes" id="UP000192276"/>
    </source>
</evidence>
<evidence type="ECO:0000256" key="9">
    <source>
        <dbReference type="ARBA" id="ARBA00023065"/>
    </source>
</evidence>
<feature type="transmembrane region" description="Helical" evidence="12">
    <location>
        <begin position="20"/>
        <end position="37"/>
    </location>
</feature>
<evidence type="ECO:0000256" key="12">
    <source>
        <dbReference type="SAM" id="Phobius"/>
    </source>
</evidence>
<dbReference type="GO" id="GO:0008076">
    <property type="term" value="C:voltage-gated potassium channel complex"/>
    <property type="evidence" value="ECO:0007669"/>
    <property type="project" value="InterPro"/>
</dbReference>
<dbReference type="GO" id="GO:0001508">
    <property type="term" value="P:action potential"/>
    <property type="evidence" value="ECO:0007669"/>
    <property type="project" value="TreeGrafter"/>
</dbReference>
<evidence type="ECO:0000256" key="7">
    <source>
        <dbReference type="ARBA" id="ARBA00022958"/>
    </source>
</evidence>
<keyword evidence="2" id="KW-0813">Transport</keyword>
<evidence type="ECO:0000256" key="3">
    <source>
        <dbReference type="ARBA" id="ARBA00022538"/>
    </source>
</evidence>
<proteinExistence type="predicted"/>
<dbReference type="Gene3D" id="1.20.5.110">
    <property type="match status" value="1"/>
</dbReference>
<dbReference type="Gene3D" id="1.20.120.350">
    <property type="entry name" value="Voltage-gated potassium channels. Chain C"/>
    <property type="match status" value="1"/>
</dbReference>
<evidence type="ECO:0000313" key="14">
    <source>
        <dbReference type="EMBL" id="OQP52499.1"/>
    </source>
</evidence>
<keyword evidence="10 12" id="KW-0472">Membrane</keyword>